<evidence type="ECO:0000256" key="2">
    <source>
        <dbReference type="ARBA" id="ARBA00023163"/>
    </source>
</evidence>
<dbReference type="PIRSF" id="PIRSF016838">
    <property type="entry name" value="PafC"/>
    <property type="match status" value="1"/>
</dbReference>
<protein>
    <submittedName>
        <fullName evidence="4">Transcriptional regulator</fullName>
    </submittedName>
</protein>
<organism evidence="4 5">
    <name type="scientific">Actinocatenispora sera</name>
    <dbReference type="NCBI Taxonomy" id="390989"/>
    <lineage>
        <taxon>Bacteria</taxon>
        <taxon>Bacillati</taxon>
        <taxon>Actinomycetota</taxon>
        <taxon>Actinomycetes</taxon>
        <taxon>Micromonosporales</taxon>
        <taxon>Micromonosporaceae</taxon>
        <taxon>Actinocatenispora</taxon>
    </lineage>
</organism>
<dbReference type="PANTHER" id="PTHR34580:SF1">
    <property type="entry name" value="PROTEIN PAFC"/>
    <property type="match status" value="1"/>
</dbReference>
<keyword evidence="5" id="KW-1185">Reference proteome</keyword>
<feature type="domain" description="HTH deoR-type" evidence="3">
    <location>
        <begin position="1"/>
        <end position="49"/>
    </location>
</feature>
<dbReference type="Pfam" id="PF13280">
    <property type="entry name" value="WYL"/>
    <property type="match status" value="1"/>
</dbReference>
<evidence type="ECO:0000313" key="5">
    <source>
        <dbReference type="Proteomes" id="UP000680750"/>
    </source>
</evidence>
<dbReference type="EMBL" id="AP023354">
    <property type="protein sequence ID" value="BCJ26630.1"/>
    <property type="molecule type" value="Genomic_DNA"/>
</dbReference>
<sequence length="322" mass="34733">MLLLVQSRGRMTAPRLAAELGVSERTVYRDVRALSESGVPIYAEQGGRGGYSLVDGYRTRLTGLTREEAEALFLSGAPAPAQALGLSDALSAARLKVLAALPAELSDVSSRVGARFFVDAPGWFQPVRATPELSAVADAVWADRLLAVRYRRRDKTVRRVLEPYGLVLKQSVWYLAARVDGALRIYRVDRFEEVAETGAGFVRDPEFDLAASWAQRSAEFERQMLAETAVIRLTPAGARGLRHAVGALAAAEALATAESDPDGTLTARLPIESVDIAHRDLLRLGAEVEVLAPAALRDRFAETARMLAKRYGVDAVASGSCA</sequence>
<proteinExistence type="predicted"/>
<gene>
    <name evidence="4" type="ORF">Asera_07380</name>
</gene>
<dbReference type="AlphaFoldDB" id="A0A810KU04"/>
<dbReference type="InterPro" id="IPR026881">
    <property type="entry name" value="WYL_dom"/>
</dbReference>
<dbReference type="KEGG" id="aser:Asera_07380"/>
<evidence type="ECO:0000313" key="4">
    <source>
        <dbReference type="EMBL" id="BCJ26630.1"/>
    </source>
</evidence>
<dbReference type="InterPro" id="IPR001034">
    <property type="entry name" value="DeoR_HTH"/>
</dbReference>
<dbReference type="InterPro" id="IPR013196">
    <property type="entry name" value="HTH_11"/>
</dbReference>
<dbReference type="Proteomes" id="UP000680750">
    <property type="component" value="Chromosome"/>
</dbReference>
<evidence type="ECO:0000259" key="3">
    <source>
        <dbReference type="PROSITE" id="PS51000"/>
    </source>
</evidence>
<dbReference type="InterPro" id="IPR036390">
    <property type="entry name" value="WH_DNA-bd_sf"/>
</dbReference>
<reference evidence="4" key="1">
    <citation type="submission" date="2020-08" db="EMBL/GenBank/DDBJ databases">
        <title>Whole genome shotgun sequence of Actinocatenispora sera NBRC 101916.</title>
        <authorList>
            <person name="Komaki H."/>
            <person name="Tamura T."/>
        </authorList>
    </citation>
    <scope>NUCLEOTIDE SEQUENCE</scope>
    <source>
        <strain evidence="4">NBRC 101916</strain>
    </source>
</reference>
<name>A0A810KU04_9ACTN</name>
<dbReference type="InterPro" id="IPR051534">
    <property type="entry name" value="CBASS_pafABC_assoc_protein"/>
</dbReference>
<dbReference type="InterPro" id="IPR028349">
    <property type="entry name" value="PafC-like"/>
</dbReference>
<dbReference type="InterPro" id="IPR036388">
    <property type="entry name" value="WH-like_DNA-bd_sf"/>
</dbReference>
<dbReference type="PROSITE" id="PS51000">
    <property type="entry name" value="HTH_DEOR_2"/>
    <property type="match status" value="1"/>
</dbReference>
<keyword evidence="1" id="KW-0805">Transcription regulation</keyword>
<dbReference type="Gene3D" id="1.10.10.10">
    <property type="entry name" value="Winged helix-like DNA-binding domain superfamily/Winged helix DNA-binding domain"/>
    <property type="match status" value="1"/>
</dbReference>
<keyword evidence="2" id="KW-0804">Transcription</keyword>
<dbReference type="PROSITE" id="PS52050">
    <property type="entry name" value="WYL"/>
    <property type="match status" value="1"/>
</dbReference>
<accession>A0A810KU04</accession>
<dbReference type="Pfam" id="PF25583">
    <property type="entry name" value="WCX"/>
    <property type="match status" value="1"/>
</dbReference>
<dbReference type="Pfam" id="PF08279">
    <property type="entry name" value="HTH_11"/>
    <property type="match status" value="1"/>
</dbReference>
<evidence type="ECO:0000256" key="1">
    <source>
        <dbReference type="ARBA" id="ARBA00023015"/>
    </source>
</evidence>
<dbReference type="GO" id="GO:0003700">
    <property type="term" value="F:DNA-binding transcription factor activity"/>
    <property type="evidence" value="ECO:0007669"/>
    <property type="project" value="InterPro"/>
</dbReference>
<dbReference type="PANTHER" id="PTHR34580">
    <property type="match status" value="1"/>
</dbReference>
<dbReference type="SUPFAM" id="SSF46785">
    <property type="entry name" value="Winged helix' DNA-binding domain"/>
    <property type="match status" value="1"/>
</dbReference>
<dbReference type="InterPro" id="IPR057727">
    <property type="entry name" value="WCX_dom"/>
</dbReference>